<proteinExistence type="predicted"/>
<reference evidence="1" key="1">
    <citation type="submission" date="2020-08" db="EMBL/GenBank/DDBJ databases">
        <title>Multicomponent nature underlies the extraordinary mechanical properties of spider dragline silk.</title>
        <authorList>
            <person name="Kono N."/>
            <person name="Nakamura H."/>
            <person name="Mori M."/>
            <person name="Yoshida Y."/>
            <person name="Ohtoshi R."/>
            <person name="Malay A.D."/>
            <person name="Moran D.A.P."/>
            <person name="Tomita M."/>
            <person name="Numata K."/>
            <person name="Arakawa K."/>
        </authorList>
    </citation>
    <scope>NUCLEOTIDE SEQUENCE</scope>
</reference>
<dbReference type="AlphaFoldDB" id="A0A8X6I946"/>
<organism evidence="1 2">
    <name type="scientific">Trichonephila inaurata madagascariensis</name>
    <dbReference type="NCBI Taxonomy" id="2747483"/>
    <lineage>
        <taxon>Eukaryota</taxon>
        <taxon>Metazoa</taxon>
        <taxon>Ecdysozoa</taxon>
        <taxon>Arthropoda</taxon>
        <taxon>Chelicerata</taxon>
        <taxon>Arachnida</taxon>
        <taxon>Araneae</taxon>
        <taxon>Araneomorphae</taxon>
        <taxon>Entelegynae</taxon>
        <taxon>Araneoidea</taxon>
        <taxon>Nephilidae</taxon>
        <taxon>Trichonephila</taxon>
        <taxon>Trichonephila inaurata</taxon>
    </lineage>
</organism>
<protein>
    <submittedName>
        <fullName evidence="1">Uncharacterized protein</fullName>
    </submittedName>
</protein>
<dbReference type="EMBL" id="BMAV01024816">
    <property type="protein sequence ID" value="GFS36312.1"/>
    <property type="molecule type" value="Genomic_DNA"/>
</dbReference>
<evidence type="ECO:0000313" key="1">
    <source>
        <dbReference type="EMBL" id="GFS36312.1"/>
    </source>
</evidence>
<dbReference type="Proteomes" id="UP000886998">
    <property type="component" value="Unassembled WGS sequence"/>
</dbReference>
<sequence>MRFTRRYLDYCHQEEHFPTSYVLFVDEAFFTQDCVQPPQSSFMGRRKTPWLLDIAFQCTVWSLLVVSISNICKLSRLFASAAAKLI</sequence>
<name>A0A8X6I946_9ARAC</name>
<evidence type="ECO:0000313" key="2">
    <source>
        <dbReference type="Proteomes" id="UP000886998"/>
    </source>
</evidence>
<comment type="caution">
    <text evidence="1">The sequence shown here is derived from an EMBL/GenBank/DDBJ whole genome shotgun (WGS) entry which is preliminary data.</text>
</comment>
<accession>A0A8X6I946</accession>
<keyword evidence="2" id="KW-1185">Reference proteome</keyword>
<gene>
    <name evidence="1" type="ORF">TNIN_118731</name>
</gene>